<dbReference type="GO" id="GO:0003824">
    <property type="term" value="F:catalytic activity"/>
    <property type="evidence" value="ECO:0007669"/>
    <property type="project" value="InterPro"/>
</dbReference>
<reference evidence="3 4" key="1">
    <citation type="journal article" date="2018" name="Nat. Ecol. Evol.">
        <title>Shark genomes provide insights into elasmobranch evolution and the origin of vertebrates.</title>
        <authorList>
            <person name="Hara Y"/>
            <person name="Yamaguchi K"/>
            <person name="Onimaru K"/>
            <person name="Kadota M"/>
            <person name="Koyanagi M"/>
            <person name="Keeley SD"/>
            <person name="Tatsumi K"/>
            <person name="Tanaka K"/>
            <person name="Motone F"/>
            <person name="Kageyama Y"/>
            <person name="Nozu R"/>
            <person name="Adachi N"/>
            <person name="Nishimura O"/>
            <person name="Nakagawa R"/>
            <person name="Tanegashima C"/>
            <person name="Kiyatake I"/>
            <person name="Matsumoto R"/>
            <person name="Murakumo K"/>
            <person name="Nishida K"/>
            <person name="Terakita A"/>
            <person name="Kuratani S"/>
            <person name="Sato K"/>
            <person name="Hyodo S Kuraku.S."/>
        </authorList>
    </citation>
    <scope>NUCLEOTIDE SEQUENCE [LARGE SCALE GENOMIC DNA]</scope>
</reference>
<evidence type="ECO:0000259" key="2">
    <source>
        <dbReference type="Pfam" id="PF01425"/>
    </source>
</evidence>
<dbReference type="OrthoDB" id="421993at2759"/>
<name>A0A401Q0Q0_SCYTO</name>
<dbReference type="SUPFAM" id="SSF75304">
    <property type="entry name" value="Amidase signature (AS) enzymes"/>
    <property type="match status" value="1"/>
</dbReference>
<proteinExistence type="inferred from homology"/>
<evidence type="ECO:0000313" key="4">
    <source>
        <dbReference type="Proteomes" id="UP000288216"/>
    </source>
</evidence>
<feature type="domain" description="Amidase" evidence="2">
    <location>
        <begin position="8"/>
        <end position="363"/>
    </location>
</feature>
<dbReference type="STRING" id="75743.A0A401Q0Q0"/>
<gene>
    <name evidence="3" type="ORF">scyTo_0018679</name>
</gene>
<dbReference type="Gene3D" id="3.90.1300.10">
    <property type="entry name" value="Amidase signature (AS) domain"/>
    <property type="match status" value="1"/>
</dbReference>
<dbReference type="InterPro" id="IPR036928">
    <property type="entry name" value="AS_sf"/>
</dbReference>
<feature type="non-terminal residue" evidence="3">
    <location>
        <position position="1"/>
    </location>
</feature>
<dbReference type="InterPro" id="IPR000120">
    <property type="entry name" value="Amidase"/>
</dbReference>
<dbReference type="InterPro" id="IPR023631">
    <property type="entry name" value="Amidase_dom"/>
</dbReference>
<accession>A0A401Q0Q0</accession>
<dbReference type="PROSITE" id="PS00571">
    <property type="entry name" value="AMIDASES"/>
    <property type="match status" value="1"/>
</dbReference>
<sequence length="389" mass="42727">VPYYHRVGTVYLGEERETEDATVTRKLREAGAVIIGVSNMHELGLGATGCNVNRYHGVPRNPYSPHHFTGGSSSGSGAAVAAGLCPLAIGSDGGGSVRIPASFCGVVGLKVTFGRISTIGTYPLSYSTVSLGPICTSVKDAAISYAILAGPDPNYPYGLQQPPLNFHNIGNPDLKNIKIGIDWMFFKDCDTEIFDACQKAVQYLKSFGATLVDLHIPELEEVRISHTICILSEMRQSLHVDFNNHYDKMNRDTQTILALSSNFTALDYIQANRQRSRTMQFLKEIFNDVQCIITPAVPCTAVPSEPSDFITGCSDSRSLYCTIRYMQLANFTGIPSLVVPVGYSSVGLPINIQVMGKWWDEAILFRVGMKVEQFRAETKKPQLYYDVLQ</sequence>
<protein>
    <recommendedName>
        <fullName evidence="2">Amidase domain-containing protein</fullName>
    </recommendedName>
</protein>
<dbReference type="Pfam" id="PF01425">
    <property type="entry name" value="Amidase"/>
    <property type="match status" value="1"/>
</dbReference>
<dbReference type="Proteomes" id="UP000288216">
    <property type="component" value="Unassembled WGS sequence"/>
</dbReference>
<dbReference type="PANTHER" id="PTHR11895">
    <property type="entry name" value="TRANSAMIDASE"/>
    <property type="match status" value="1"/>
</dbReference>
<dbReference type="OMA" id="PGWHIDG"/>
<evidence type="ECO:0000313" key="3">
    <source>
        <dbReference type="EMBL" id="GCB78962.1"/>
    </source>
</evidence>
<comment type="similarity">
    <text evidence="1">Belongs to the amidase family.</text>
</comment>
<evidence type="ECO:0000256" key="1">
    <source>
        <dbReference type="ARBA" id="ARBA00009199"/>
    </source>
</evidence>
<dbReference type="InterPro" id="IPR020556">
    <property type="entry name" value="Amidase_CS"/>
</dbReference>
<keyword evidence="4" id="KW-1185">Reference proteome</keyword>
<dbReference type="AlphaFoldDB" id="A0A401Q0Q0"/>
<dbReference type="PANTHER" id="PTHR11895:SF67">
    <property type="entry name" value="AMIDASE DOMAIN-CONTAINING PROTEIN"/>
    <property type="match status" value="1"/>
</dbReference>
<organism evidence="3 4">
    <name type="scientific">Scyliorhinus torazame</name>
    <name type="common">Cloudy catshark</name>
    <name type="synonym">Catulus torazame</name>
    <dbReference type="NCBI Taxonomy" id="75743"/>
    <lineage>
        <taxon>Eukaryota</taxon>
        <taxon>Metazoa</taxon>
        <taxon>Chordata</taxon>
        <taxon>Craniata</taxon>
        <taxon>Vertebrata</taxon>
        <taxon>Chondrichthyes</taxon>
        <taxon>Elasmobranchii</taxon>
        <taxon>Galeomorphii</taxon>
        <taxon>Galeoidea</taxon>
        <taxon>Carcharhiniformes</taxon>
        <taxon>Scyliorhinidae</taxon>
        <taxon>Scyliorhinus</taxon>
    </lineage>
</organism>
<dbReference type="EMBL" id="BFAA01013234">
    <property type="protein sequence ID" value="GCB78962.1"/>
    <property type="molecule type" value="Genomic_DNA"/>
</dbReference>
<comment type="caution">
    <text evidence="3">The sequence shown here is derived from an EMBL/GenBank/DDBJ whole genome shotgun (WGS) entry which is preliminary data.</text>
</comment>